<proteinExistence type="predicted"/>
<gene>
    <name evidence="1" type="ORF">FGU65_02635</name>
</gene>
<organism evidence="1 2">
    <name type="scientific">Methanoculleus frigidifontis</name>
    <dbReference type="NCBI Taxonomy" id="2584085"/>
    <lineage>
        <taxon>Archaea</taxon>
        <taxon>Methanobacteriati</taxon>
        <taxon>Methanobacteriota</taxon>
        <taxon>Stenosarchaea group</taxon>
        <taxon>Methanomicrobia</taxon>
        <taxon>Methanomicrobiales</taxon>
        <taxon>Methanomicrobiaceae</taxon>
        <taxon>Methanoculleus</taxon>
    </lineage>
</organism>
<comment type="caution">
    <text evidence="1">The sequence shown here is derived from an EMBL/GenBank/DDBJ whole genome shotgun (WGS) entry which is preliminary data.</text>
</comment>
<accession>A0ABT8M7A1</accession>
<keyword evidence="2" id="KW-1185">Reference proteome</keyword>
<sequence length="83" mass="9382">MVRNMAGMKESGASSAMQELDPQIIAVQISGVDYPASKQDLIERAKFTDSPQMVIDVLNQFEDRDYKSQEDVKSEAEKLMKRI</sequence>
<name>A0ABT8M7A1_9EURY</name>
<evidence type="ECO:0000313" key="1">
    <source>
        <dbReference type="EMBL" id="MDN7023803.1"/>
    </source>
</evidence>
<dbReference type="EMBL" id="VCYH01000001">
    <property type="protein sequence ID" value="MDN7023803.1"/>
    <property type="molecule type" value="Genomic_DNA"/>
</dbReference>
<dbReference type="Proteomes" id="UP001168338">
    <property type="component" value="Unassembled WGS sequence"/>
</dbReference>
<evidence type="ECO:0000313" key="2">
    <source>
        <dbReference type="Proteomes" id="UP001168338"/>
    </source>
</evidence>
<protein>
    <submittedName>
        <fullName evidence="1">DUF2795 domain-containing protein</fullName>
    </submittedName>
</protein>
<dbReference type="InterPro" id="IPR021527">
    <property type="entry name" value="DUF2795"/>
</dbReference>
<dbReference type="Pfam" id="PF11387">
    <property type="entry name" value="DUF2795"/>
    <property type="match status" value="1"/>
</dbReference>
<reference evidence="1" key="1">
    <citation type="submission" date="2019-05" db="EMBL/GenBank/DDBJ databases">
        <title>Methanoculleus sp. FWC-SCC1, a methanogenic archaeon isolated from deep marine cold seep.</title>
        <authorList>
            <person name="Chen Y.-W."/>
            <person name="Chen S.-C."/>
            <person name="Teng N.-H."/>
            <person name="Lai M.-C."/>
        </authorList>
    </citation>
    <scope>NUCLEOTIDE SEQUENCE</scope>
    <source>
        <strain evidence="1">FWC-SCC1</strain>
    </source>
</reference>